<dbReference type="EMBL" id="CP144545">
    <property type="protein sequence ID" value="WVW84421.1"/>
    <property type="molecule type" value="Genomic_DNA"/>
</dbReference>
<feature type="compositionally biased region" description="Basic residues" evidence="1">
    <location>
        <begin position="309"/>
        <end position="320"/>
    </location>
</feature>
<name>A0A1B9G1C8_9TREE</name>
<feature type="compositionally biased region" description="Polar residues" evidence="1">
    <location>
        <begin position="65"/>
        <end position="76"/>
    </location>
</feature>
<feature type="compositionally biased region" description="Polar residues" evidence="1">
    <location>
        <begin position="152"/>
        <end position="165"/>
    </location>
</feature>
<proteinExistence type="predicted"/>
<reference evidence="2" key="3">
    <citation type="submission" date="2014-01" db="EMBL/GenBank/DDBJ databases">
        <title>Evolution of pathogenesis and genome organization in the Tremellales.</title>
        <authorList>
            <person name="Cuomo C."/>
            <person name="Litvintseva A."/>
            <person name="Heitman J."/>
            <person name="Chen Y."/>
            <person name="Sun S."/>
            <person name="Springer D."/>
            <person name="Dromer F."/>
            <person name="Young S."/>
            <person name="Zeng Q."/>
            <person name="Chapman S."/>
            <person name="Gujja S."/>
            <person name="Saif S."/>
            <person name="Birren B."/>
        </authorList>
    </citation>
    <scope>NUCLEOTIDE SEQUENCE</scope>
    <source>
        <strain evidence="2">CBS 10118</strain>
    </source>
</reference>
<feature type="region of interest" description="Disordered" evidence="1">
    <location>
        <begin position="298"/>
        <end position="346"/>
    </location>
</feature>
<feature type="compositionally biased region" description="Polar residues" evidence="1">
    <location>
        <begin position="84"/>
        <end position="104"/>
    </location>
</feature>
<accession>A0A1B9G1C8</accession>
<evidence type="ECO:0000256" key="1">
    <source>
        <dbReference type="SAM" id="MobiDB-lite"/>
    </source>
</evidence>
<dbReference type="AlphaFoldDB" id="A0A1B9G1C8"/>
<gene>
    <name evidence="2" type="ORF">I302_06288</name>
    <name evidence="3" type="ORF">I302_106455</name>
</gene>
<feature type="region of interest" description="Disordered" evidence="1">
    <location>
        <begin position="151"/>
        <end position="192"/>
    </location>
</feature>
<dbReference type="EMBL" id="KI894022">
    <property type="protein sequence ID" value="OCF24827.1"/>
    <property type="molecule type" value="Genomic_DNA"/>
</dbReference>
<protein>
    <submittedName>
        <fullName evidence="2">Uncharacterized protein</fullName>
    </submittedName>
</protein>
<evidence type="ECO:0000313" key="4">
    <source>
        <dbReference type="Proteomes" id="UP000092730"/>
    </source>
</evidence>
<evidence type="ECO:0000313" key="3">
    <source>
        <dbReference type="EMBL" id="WVW84421.1"/>
    </source>
</evidence>
<organism evidence="2">
    <name type="scientific">Kwoniella bestiolae CBS 10118</name>
    <dbReference type="NCBI Taxonomy" id="1296100"/>
    <lineage>
        <taxon>Eukaryota</taxon>
        <taxon>Fungi</taxon>
        <taxon>Dikarya</taxon>
        <taxon>Basidiomycota</taxon>
        <taxon>Agaricomycotina</taxon>
        <taxon>Tremellomycetes</taxon>
        <taxon>Tremellales</taxon>
        <taxon>Cryptococcaceae</taxon>
        <taxon>Kwoniella</taxon>
    </lineage>
</organism>
<feature type="compositionally biased region" description="Polar residues" evidence="1">
    <location>
        <begin position="335"/>
        <end position="346"/>
    </location>
</feature>
<keyword evidence="4" id="KW-1185">Reference proteome</keyword>
<feature type="region of interest" description="Disordered" evidence="1">
    <location>
        <begin position="65"/>
        <end position="130"/>
    </location>
</feature>
<evidence type="ECO:0000313" key="2">
    <source>
        <dbReference type="EMBL" id="OCF24827.1"/>
    </source>
</evidence>
<dbReference type="VEuPathDB" id="FungiDB:I302_06288"/>
<dbReference type="Proteomes" id="UP000092730">
    <property type="component" value="Chromosome 5"/>
</dbReference>
<reference evidence="3" key="4">
    <citation type="submission" date="2024-02" db="EMBL/GenBank/DDBJ databases">
        <title>Comparative genomics of Cryptococcus and Kwoniella reveals pathogenesis evolution and contrasting modes of karyotype evolution via chromosome fusion or intercentromeric recombination.</title>
        <authorList>
            <person name="Coelho M.A."/>
            <person name="David-Palma M."/>
            <person name="Shea T."/>
            <person name="Bowers K."/>
            <person name="McGinley-Smith S."/>
            <person name="Mohammad A.W."/>
            <person name="Gnirke A."/>
            <person name="Yurkov A.M."/>
            <person name="Nowrousian M."/>
            <person name="Sun S."/>
            <person name="Cuomo C.A."/>
            <person name="Heitman J."/>
        </authorList>
    </citation>
    <scope>NUCLEOTIDE SEQUENCE</scope>
    <source>
        <strain evidence="3">CBS 10118</strain>
    </source>
</reference>
<dbReference type="RefSeq" id="XP_019045897.1">
    <property type="nucleotide sequence ID" value="XM_019192900.1"/>
</dbReference>
<dbReference type="GeneID" id="30210687"/>
<dbReference type="KEGG" id="kbi:30210687"/>
<reference evidence="2" key="1">
    <citation type="submission" date="2013-07" db="EMBL/GenBank/DDBJ databases">
        <title>The Genome Sequence of Cryptococcus bestiolae CBS10118.</title>
        <authorList>
            <consortium name="The Broad Institute Genome Sequencing Platform"/>
            <person name="Cuomo C."/>
            <person name="Litvintseva A."/>
            <person name="Chen Y."/>
            <person name="Heitman J."/>
            <person name="Sun S."/>
            <person name="Springer D."/>
            <person name="Dromer F."/>
            <person name="Young S.K."/>
            <person name="Zeng Q."/>
            <person name="Gargeya S."/>
            <person name="Fitzgerald M."/>
            <person name="Abouelleil A."/>
            <person name="Alvarado L."/>
            <person name="Berlin A.M."/>
            <person name="Chapman S.B."/>
            <person name="Dewar J."/>
            <person name="Goldberg J."/>
            <person name="Griggs A."/>
            <person name="Gujja S."/>
            <person name="Hansen M."/>
            <person name="Howarth C."/>
            <person name="Imamovic A."/>
            <person name="Larimer J."/>
            <person name="McCowan C."/>
            <person name="Murphy C."/>
            <person name="Pearson M."/>
            <person name="Priest M."/>
            <person name="Roberts A."/>
            <person name="Saif S."/>
            <person name="Shea T."/>
            <person name="Sykes S."/>
            <person name="Wortman J."/>
            <person name="Nusbaum C."/>
            <person name="Birren B."/>
        </authorList>
    </citation>
    <scope>NUCLEOTIDE SEQUENCE [LARGE SCALE GENOMIC DNA]</scope>
    <source>
        <strain evidence="2">CBS 10118</strain>
    </source>
</reference>
<reference evidence="3" key="2">
    <citation type="submission" date="2013-07" db="EMBL/GenBank/DDBJ databases">
        <authorList>
            <consortium name="The Broad Institute Genome Sequencing Platform"/>
            <person name="Cuomo C."/>
            <person name="Litvintseva A."/>
            <person name="Chen Y."/>
            <person name="Heitman J."/>
            <person name="Sun S."/>
            <person name="Springer D."/>
            <person name="Dromer F."/>
            <person name="Young S.K."/>
            <person name="Zeng Q."/>
            <person name="Gargeya S."/>
            <person name="Fitzgerald M."/>
            <person name="Abouelleil A."/>
            <person name="Alvarado L."/>
            <person name="Berlin A.M."/>
            <person name="Chapman S.B."/>
            <person name="Dewar J."/>
            <person name="Goldberg J."/>
            <person name="Griggs A."/>
            <person name="Gujja S."/>
            <person name="Hansen M."/>
            <person name="Howarth C."/>
            <person name="Imamovic A."/>
            <person name="Larimer J."/>
            <person name="McCowan C."/>
            <person name="Murphy C."/>
            <person name="Pearson M."/>
            <person name="Priest M."/>
            <person name="Roberts A."/>
            <person name="Saif S."/>
            <person name="Shea T."/>
            <person name="Sykes S."/>
            <person name="Wortman J."/>
            <person name="Nusbaum C."/>
            <person name="Birren B."/>
        </authorList>
    </citation>
    <scope>NUCLEOTIDE SEQUENCE</scope>
    <source>
        <strain evidence="3">CBS 10118</strain>
    </source>
</reference>
<sequence>MNPYYQGPPADEYNDSCDSQQRAELLRYQGECGTGLNDSSYSAFSNVQDDPSGVLPTIDPTQLALSRNSQPIQPTYRSVHPDWNQMSNTSGKRTLSDTLSQFEVSSDVRMAKRQQSSGMDKASSPIDLAPSKHAYEFNEINDKYEERLRRTVGSSGDPSDTQQRSNLDDTAKGGASGSDVTGQVQDGAETEDERQLRLLNTRWDAFKVDEVPDYLKKYAWGKPIPTRWDQTLGKEVHYPWLNLCPGSRHRIKPLEGIMEPRDNPFAKATGLQWLATRCAEDASCKAALTDEMPCAMPGIRRAASEKNKRLDKRKCARGKKSTSEPAPSYGLKSATEISQRSRPTYE</sequence>